<dbReference type="EMBL" id="LNVX01000291">
    <property type="protein sequence ID" value="OEG70648.1"/>
    <property type="molecule type" value="Genomic_DNA"/>
</dbReference>
<comment type="subcellular location">
    <subcellularLocation>
        <location evidence="2">Cytoplasm</location>
    </subcellularLocation>
</comment>
<dbReference type="Proteomes" id="UP000095237">
    <property type="component" value="Unassembled WGS sequence"/>
</dbReference>
<accession>A0A1E5IL20</accession>
<comment type="similarity">
    <text evidence="2">Belongs to the RbfA family.</text>
</comment>
<dbReference type="SUPFAM" id="SSF89919">
    <property type="entry name" value="Ribosome-binding factor A, RbfA"/>
    <property type="match status" value="1"/>
</dbReference>
<keyword evidence="1 2" id="KW-0690">Ribosome biogenesis</keyword>
<dbReference type="InterPro" id="IPR000238">
    <property type="entry name" value="RbfA"/>
</dbReference>
<name>A0A1E5IL20_ENDTX</name>
<dbReference type="NCBIfam" id="TIGR00082">
    <property type="entry name" value="rbfA"/>
    <property type="match status" value="1"/>
</dbReference>
<proteinExistence type="inferred from homology"/>
<dbReference type="Pfam" id="PF02033">
    <property type="entry name" value="RBFA"/>
    <property type="match status" value="1"/>
</dbReference>
<dbReference type="GO" id="GO:0043024">
    <property type="term" value="F:ribosomal small subunit binding"/>
    <property type="evidence" value="ECO:0007669"/>
    <property type="project" value="TreeGrafter"/>
</dbReference>
<dbReference type="InterPro" id="IPR015946">
    <property type="entry name" value="KH_dom-like_a/b"/>
</dbReference>
<dbReference type="HAMAP" id="MF_00003">
    <property type="entry name" value="RbfA"/>
    <property type="match status" value="1"/>
</dbReference>
<dbReference type="InterPro" id="IPR020053">
    <property type="entry name" value="Ribosome-bd_factorA_CS"/>
</dbReference>
<dbReference type="PANTHER" id="PTHR33515:SF1">
    <property type="entry name" value="RIBOSOME-BINDING FACTOR A, CHLOROPLASTIC-RELATED"/>
    <property type="match status" value="1"/>
</dbReference>
<sequence>MQMRKVQNNESKGEVNMPLSYKRSVRVSELIQQTVSSIVREMKDLDARLVTVMGASLTDDLLSCKIYYSVLGSEEDKKKIAGVLKKSTKQVRHKLALRLDLRRTPTISFVYDDTNERATKVFDILQKIEEENGKSIF</sequence>
<dbReference type="InterPro" id="IPR023799">
    <property type="entry name" value="RbfA_dom_sf"/>
</dbReference>
<reference evidence="3 5" key="1">
    <citation type="submission" date="2015-11" db="EMBL/GenBank/DDBJ databases">
        <title>Evidence for parallel genomic evolution in an endosymbiosis of termite gut flagellates.</title>
        <authorList>
            <person name="Zheng H."/>
        </authorList>
    </citation>
    <scope>NUCLEOTIDE SEQUENCE [LARGE SCALE GENOMIC DNA]</scope>
    <source>
        <strain evidence="3 5">CET450</strain>
    </source>
</reference>
<dbReference type="GO" id="GO:0030490">
    <property type="term" value="P:maturation of SSU-rRNA"/>
    <property type="evidence" value="ECO:0007669"/>
    <property type="project" value="UniProtKB-UniRule"/>
</dbReference>
<evidence type="ECO:0000256" key="1">
    <source>
        <dbReference type="ARBA" id="ARBA00022517"/>
    </source>
</evidence>
<evidence type="ECO:0000313" key="3">
    <source>
        <dbReference type="EMBL" id="OEG70648.1"/>
    </source>
</evidence>
<keyword evidence="2" id="KW-0963">Cytoplasm</keyword>
<comment type="subunit">
    <text evidence="2">Monomer. Binds 30S ribosomal subunits, but not 50S ribosomal subunits or 70S ribosomes.</text>
</comment>
<protein>
    <recommendedName>
        <fullName evidence="2">Ribosome-binding factor A</fullName>
    </recommendedName>
</protein>
<organism evidence="3 5">
    <name type="scientific">Endomicrobium trichonymphae</name>
    <dbReference type="NCBI Taxonomy" id="1408204"/>
    <lineage>
        <taxon>Bacteria</taxon>
        <taxon>Pseudomonadati</taxon>
        <taxon>Elusimicrobiota</taxon>
        <taxon>Endomicrobiia</taxon>
        <taxon>Endomicrobiales</taxon>
        <taxon>Endomicrobiaceae</taxon>
        <taxon>Candidatus Endomicrobiellum</taxon>
    </lineage>
</organism>
<dbReference type="PROSITE" id="PS01319">
    <property type="entry name" value="RBFA"/>
    <property type="match status" value="1"/>
</dbReference>
<comment type="caution">
    <text evidence="3">The sequence shown here is derived from an EMBL/GenBank/DDBJ whole genome shotgun (WGS) entry which is preliminary data.</text>
</comment>
<dbReference type="Gene3D" id="3.30.300.20">
    <property type="match status" value="1"/>
</dbReference>
<dbReference type="GO" id="GO:0005829">
    <property type="term" value="C:cytosol"/>
    <property type="evidence" value="ECO:0007669"/>
    <property type="project" value="TreeGrafter"/>
</dbReference>
<dbReference type="PANTHER" id="PTHR33515">
    <property type="entry name" value="RIBOSOME-BINDING FACTOR A, CHLOROPLASTIC-RELATED"/>
    <property type="match status" value="1"/>
</dbReference>
<keyword evidence="5" id="KW-1185">Reference proteome</keyword>
<evidence type="ECO:0000313" key="5">
    <source>
        <dbReference type="Proteomes" id="UP000095237"/>
    </source>
</evidence>
<evidence type="ECO:0000313" key="4">
    <source>
        <dbReference type="EMBL" id="OEG70968.1"/>
    </source>
</evidence>
<dbReference type="EMBL" id="LNVX01000261">
    <property type="protein sequence ID" value="OEG70968.1"/>
    <property type="molecule type" value="Genomic_DNA"/>
</dbReference>
<comment type="function">
    <text evidence="2">One of several proteins that assist in the late maturation steps of the functional core of the 30S ribosomal subunit. Associates with free 30S ribosomal subunits (but not with 30S subunits that are part of 70S ribosomes or polysomes). Required for efficient processing of 16S rRNA. May interact with the 5'-terminal helix region of 16S rRNA.</text>
</comment>
<evidence type="ECO:0000256" key="2">
    <source>
        <dbReference type="HAMAP-Rule" id="MF_00003"/>
    </source>
</evidence>
<gene>
    <name evidence="2" type="primary">rbfA</name>
    <name evidence="4" type="ORF">ATZ36_03575</name>
    <name evidence="3" type="ORF">ATZ36_16815</name>
</gene>
<dbReference type="AlphaFoldDB" id="A0A1E5IL20"/>